<dbReference type="PANTHER" id="PTHR39425">
    <property type="entry name" value="LIPOPROTEIN CYTOCHROME C"/>
    <property type="match status" value="1"/>
</dbReference>
<evidence type="ECO:0000259" key="1">
    <source>
        <dbReference type="Pfam" id="PF09699"/>
    </source>
</evidence>
<dbReference type="InterPro" id="IPR036280">
    <property type="entry name" value="Multihaem_cyt_sf"/>
</dbReference>
<dbReference type="SUPFAM" id="SSF48695">
    <property type="entry name" value="Multiheme cytochromes"/>
    <property type="match status" value="1"/>
</dbReference>
<dbReference type="Proteomes" id="UP000885792">
    <property type="component" value="Unassembled WGS sequence"/>
</dbReference>
<dbReference type="Pfam" id="PF09699">
    <property type="entry name" value="Paired_CXXCH_1"/>
    <property type="match status" value="5"/>
</dbReference>
<feature type="domain" description="Doubled CXXCH motif" evidence="1">
    <location>
        <begin position="115"/>
        <end position="154"/>
    </location>
</feature>
<feature type="domain" description="Doubled CXXCH motif" evidence="1">
    <location>
        <begin position="228"/>
        <end position="277"/>
    </location>
</feature>
<dbReference type="Gene3D" id="1.10.287.3080">
    <property type="match status" value="2"/>
</dbReference>
<protein>
    <recommendedName>
        <fullName evidence="1">Doubled CXXCH motif domain-containing protein</fullName>
    </recommendedName>
</protein>
<sequence>MIALVVALVVVWLSYAGEVVHPPYQMGDCSVCHVKTKDGYSEALNMKVPDLCYMCHPRKDEKKVVHNPVKAGTCTLCHDPHKSRTPRLLKAPSVNDLCVSCHPSIERLLKKSKVHPPVTLMGCTACHDPHSEDNELRLKMPRKEICFMCHPDKKEFTEKVENKHSAVFIRDGCLNCHNPHGADHPKLILTAVPKDLCLSCHDKVMSREEDGQHIKNMAEHFAMNKDPHGPNQWGDCVTCHNPHGSDNYRMLKAPFPPRFYSSFSKDNYICFMCHDATPFTQKETEVTG</sequence>
<name>A0A7C5Q4S9_AQUAO</name>
<reference evidence="2" key="1">
    <citation type="journal article" date="2020" name="mSystems">
        <title>Genome- and Community-Level Interaction Insights into Carbon Utilization and Element Cycling Functions of Hydrothermarchaeota in Hydrothermal Sediment.</title>
        <authorList>
            <person name="Zhou Z."/>
            <person name="Liu Y."/>
            <person name="Xu W."/>
            <person name="Pan J."/>
            <person name="Luo Z.H."/>
            <person name="Li M."/>
        </authorList>
    </citation>
    <scope>NUCLEOTIDE SEQUENCE [LARGE SCALE GENOMIC DNA]</scope>
    <source>
        <strain evidence="2">HyVt-501</strain>
    </source>
</reference>
<evidence type="ECO:0000313" key="2">
    <source>
        <dbReference type="EMBL" id="HHJ64257.1"/>
    </source>
</evidence>
<dbReference type="NCBIfam" id="TIGR01905">
    <property type="entry name" value="paired_CXXCH_1"/>
    <property type="match status" value="5"/>
</dbReference>
<feature type="domain" description="Doubled CXXCH motif" evidence="1">
    <location>
        <begin position="170"/>
        <end position="205"/>
    </location>
</feature>
<feature type="domain" description="Doubled CXXCH motif" evidence="1">
    <location>
        <begin position="66"/>
        <end position="104"/>
    </location>
</feature>
<organism evidence="2">
    <name type="scientific">Aquifex aeolicus</name>
    <dbReference type="NCBI Taxonomy" id="63363"/>
    <lineage>
        <taxon>Bacteria</taxon>
        <taxon>Pseudomonadati</taxon>
        <taxon>Aquificota</taxon>
        <taxon>Aquificia</taxon>
        <taxon>Aquificales</taxon>
        <taxon>Aquificaceae</taxon>
        <taxon>Aquifex</taxon>
    </lineage>
</organism>
<comment type="caution">
    <text evidence="2">The sequence shown here is derived from an EMBL/GenBank/DDBJ whole genome shotgun (WGS) entry which is preliminary data.</text>
</comment>
<dbReference type="Gene3D" id="1.10.720.180">
    <property type="match status" value="1"/>
</dbReference>
<proteinExistence type="predicted"/>
<gene>
    <name evidence="2" type="ORF">ENJ61_05045</name>
</gene>
<feature type="domain" description="Doubled CXXCH motif" evidence="1">
    <location>
        <begin position="21"/>
        <end position="60"/>
    </location>
</feature>
<accession>A0A7C5Q4S9</accession>
<dbReference type="EMBL" id="DRNB01000180">
    <property type="protein sequence ID" value="HHJ64257.1"/>
    <property type="molecule type" value="Genomic_DNA"/>
</dbReference>
<dbReference type="AlphaFoldDB" id="A0A7C5Q4S9"/>
<dbReference type="Gene3D" id="3.90.10.10">
    <property type="entry name" value="Cytochrome C3"/>
    <property type="match status" value="1"/>
</dbReference>
<feature type="non-terminal residue" evidence="2">
    <location>
        <position position="288"/>
    </location>
</feature>
<dbReference type="InterPro" id="IPR010177">
    <property type="entry name" value="Paired_CXXCH_1"/>
</dbReference>
<dbReference type="PANTHER" id="PTHR39425:SF1">
    <property type="entry name" value="CYTOCHROME C7-LIKE DOMAIN-CONTAINING PROTEIN"/>
    <property type="match status" value="1"/>
</dbReference>